<dbReference type="CDD" id="cd07377">
    <property type="entry name" value="WHTH_GntR"/>
    <property type="match status" value="1"/>
</dbReference>
<dbReference type="NCBIfam" id="TIGR02018">
    <property type="entry name" value="his_ut_repres"/>
    <property type="match status" value="1"/>
</dbReference>
<evidence type="ECO:0000256" key="1">
    <source>
        <dbReference type="ARBA" id="ARBA00023015"/>
    </source>
</evidence>
<dbReference type="Pfam" id="PF00392">
    <property type="entry name" value="GntR"/>
    <property type="match status" value="1"/>
</dbReference>
<evidence type="ECO:0000256" key="3">
    <source>
        <dbReference type="ARBA" id="ARBA00023163"/>
    </source>
</evidence>
<dbReference type="InterPro" id="IPR011663">
    <property type="entry name" value="UTRA"/>
</dbReference>
<reference evidence="7 8" key="2">
    <citation type="journal article" date="2018" name="Front. Microbiol.">
        <title>Phylogeny of Vibrio vulnificus from the Analysis of the Core-Genome: Implications for Intra-Species Taxonomy.</title>
        <authorList>
            <person name="Roig F.J."/>
            <person name="Gonzalez-Candelas F."/>
            <person name="Sanjuan E."/>
            <person name="Fouz B."/>
            <person name="Feil E.J."/>
            <person name="Llorens C."/>
            <person name="Baker-Austin C."/>
            <person name="Oliver J.D."/>
            <person name="Danin-Poleg Y."/>
            <person name="Gibas C.J."/>
            <person name="Kashi Y."/>
            <person name="Gulig P.A."/>
            <person name="Morrison S.S."/>
            <person name="Amaro C."/>
        </authorList>
    </citation>
    <scope>NUCLEOTIDE SEQUENCE [LARGE SCALE GENOMIC DNA]</scope>
    <source>
        <strain evidence="7 8">CECT4608</strain>
    </source>
</reference>
<dbReference type="InterPro" id="IPR036388">
    <property type="entry name" value="WH-like_DNA-bd_sf"/>
</dbReference>
<sequence length="235" mass="27211">MPSPLYIQIKQFIETKIDSGEWHIGFKIATELELTEQFGVSRMTVNKAIRDLVNEGKLQRRPRLGTFVCDKPEKAESPLLDVRNIAEEVVNRGKTHHSKVIQQLVLKADDTIATKLGVMLGTKVFYSEIIHYEDKEPIQLELRWVNSLYAPRYLQQDFTQMTPNQYLSENCPLSAMEHTVEAIMPDTRIRQELNMKVNEPCLLLNRRTWSEDKLVSTALLYHPGNRYKLSSKILL</sequence>
<evidence type="ECO:0000313" key="7">
    <source>
        <dbReference type="EMBL" id="POB41702.1"/>
    </source>
</evidence>
<dbReference type="InterPro" id="IPR028978">
    <property type="entry name" value="Chorismate_lyase_/UTRA_dom_sf"/>
</dbReference>
<dbReference type="SMART" id="SM00345">
    <property type="entry name" value="HTH_GNTR"/>
    <property type="match status" value="1"/>
</dbReference>
<dbReference type="Proteomes" id="UP000237466">
    <property type="component" value="Unassembled WGS sequence"/>
</dbReference>
<dbReference type="EMBL" id="PDGH01000146">
    <property type="protein sequence ID" value="POB41702.1"/>
    <property type="molecule type" value="Genomic_DNA"/>
</dbReference>
<keyword evidence="1" id="KW-0805">Transcription regulation</keyword>
<evidence type="ECO:0000256" key="4">
    <source>
        <dbReference type="NCBIfam" id="TIGR02018"/>
    </source>
</evidence>
<feature type="domain" description="HTH gntR-type" evidence="5">
    <location>
        <begin position="3"/>
        <end position="71"/>
    </location>
</feature>
<keyword evidence="3" id="KW-0804">Transcription</keyword>
<dbReference type="OMA" id="VLVHCEQ"/>
<dbReference type="GO" id="GO:0003700">
    <property type="term" value="F:DNA-binding transcription factor activity"/>
    <property type="evidence" value="ECO:0007669"/>
    <property type="project" value="UniProtKB-UniRule"/>
</dbReference>
<dbReference type="InterPro" id="IPR010248">
    <property type="entry name" value="His_ut_repres"/>
</dbReference>
<dbReference type="FunFam" id="1.10.10.10:FF:000079">
    <property type="entry name" value="GntR family transcriptional regulator"/>
    <property type="match status" value="1"/>
</dbReference>
<evidence type="ECO:0000313" key="8">
    <source>
        <dbReference type="Proteomes" id="UP000237466"/>
    </source>
</evidence>
<protein>
    <recommendedName>
        <fullName evidence="4">Histidine utilization repressor</fullName>
    </recommendedName>
</protein>
<evidence type="ECO:0000259" key="5">
    <source>
        <dbReference type="PROSITE" id="PS50949"/>
    </source>
</evidence>
<dbReference type="InterPro" id="IPR036390">
    <property type="entry name" value="WH_DNA-bd_sf"/>
</dbReference>
<keyword evidence="2" id="KW-0238">DNA-binding</keyword>
<organism evidence="7 8">
    <name type="scientific">Vibrio vulnificus</name>
    <dbReference type="NCBI Taxonomy" id="672"/>
    <lineage>
        <taxon>Bacteria</taxon>
        <taxon>Pseudomonadati</taxon>
        <taxon>Pseudomonadota</taxon>
        <taxon>Gammaproteobacteria</taxon>
        <taxon>Vibrionales</taxon>
        <taxon>Vibrionaceae</taxon>
        <taxon>Vibrio</taxon>
    </lineage>
</organism>
<dbReference type="PANTHER" id="PTHR44846:SF16">
    <property type="entry name" value="TRANSCRIPTIONAL REGULATOR PHNF-RELATED"/>
    <property type="match status" value="1"/>
</dbReference>
<dbReference type="AlphaFoldDB" id="A0A1V8MWX5"/>
<dbReference type="GO" id="GO:0003677">
    <property type="term" value="F:DNA binding"/>
    <property type="evidence" value="ECO:0007669"/>
    <property type="project" value="UniProtKB-UniRule"/>
</dbReference>
<dbReference type="PRINTS" id="PR00035">
    <property type="entry name" value="HTHGNTR"/>
</dbReference>
<proteinExistence type="predicted"/>
<dbReference type="GO" id="GO:0045892">
    <property type="term" value="P:negative regulation of DNA-templated transcription"/>
    <property type="evidence" value="ECO:0007669"/>
    <property type="project" value="UniProtKB-UniRule"/>
</dbReference>
<dbReference type="Proteomes" id="UP000263418">
    <property type="component" value="Chromosome 1"/>
</dbReference>
<accession>A0A1V8MWX5</accession>
<evidence type="ECO:0000313" key="6">
    <source>
        <dbReference type="EMBL" id="AXX59579.1"/>
    </source>
</evidence>
<name>A0A1V8MWX5_VIBVL</name>
<dbReference type="InterPro" id="IPR050679">
    <property type="entry name" value="Bact_HTH_transcr_reg"/>
</dbReference>
<dbReference type="Pfam" id="PF07702">
    <property type="entry name" value="UTRA"/>
    <property type="match status" value="1"/>
</dbReference>
<dbReference type="SMART" id="SM00866">
    <property type="entry name" value="UTRA"/>
    <property type="match status" value="1"/>
</dbReference>
<dbReference type="PANTHER" id="PTHR44846">
    <property type="entry name" value="MANNOSYL-D-GLYCERATE TRANSPORT/METABOLISM SYSTEM REPRESSOR MNGR-RELATED"/>
    <property type="match status" value="1"/>
</dbReference>
<dbReference type="PROSITE" id="PS50949">
    <property type="entry name" value="HTH_GNTR"/>
    <property type="match status" value="1"/>
</dbReference>
<dbReference type="Gene3D" id="3.40.1410.10">
    <property type="entry name" value="Chorismate lyase-like"/>
    <property type="match status" value="1"/>
</dbReference>
<gene>
    <name evidence="7" type="primary">hutC</name>
    <name evidence="7" type="ORF">CRN52_22150</name>
    <name evidence="6" type="ORF">FORC53_1240</name>
</gene>
<reference evidence="6 9" key="1">
    <citation type="submission" date="2017-01" db="EMBL/GenBank/DDBJ databases">
        <title>Complete Genome Sequence of Vibrio vulnificus FORC_053.</title>
        <authorList>
            <consortium name="Food-borne Pathogen Omics Research Center"/>
            <person name="Chung H.Y."/>
            <person name="Na E.J."/>
            <person name="Song J.S."/>
            <person name="Kim H."/>
            <person name="Lee J.-H."/>
            <person name="Ryu S."/>
            <person name="Choi S.H."/>
        </authorList>
    </citation>
    <scope>NUCLEOTIDE SEQUENCE [LARGE SCALE GENOMIC DNA]</scope>
    <source>
        <strain evidence="6 9">FORC_053</strain>
    </source>
</reference>
<dbReference type="Gene3D" id="1.10.10.10">
    <property type="entry name" value="Winged helix-like DNA-binding domain superfamily/Winged helix DNA-binding domain"/>
    <property type="match status" value="1"/>
</dbReference>
<dbReference type="RefSeq" id="WP_011080260.1">
    <property type="nucleotide sequence ID" value="NZ_AP026552.1"/>
</dbReference>
<evidence type="ECO:0000313" key="9">
    <source>
        <dbReference type="Proteomes" id="UP000263418"/>
    </source>
</evidence>
<dbReference type="SUPFAM" id="SSF64288">
    <property type="entry name" value="Chorismate lyase-like"/>
    <property type="match status" value="1"/>
</dbReference>
<dbReference type="InterPro" id="IPR000524">
    <property type="entry name" value="Tscrpt_reg_HTH_GntR"/>
</dbReference>
<dbReference type="EMBL" id="CP019290">
    <property type="protein sequence ID" value="AXX59579.1"/>
    <property type="molecule type" value="Genomic_DNA"/>
</dbReference>
<dbReference type="GO" id="GO:0006547">
    <property type="term" value="P:L-histidine metabolic process"/>
    <property type="evidence" value="ECO:0007669"/>
    <property type="project" value="UniProtKB-UniRule"/>
</dbReference>
<evidence type="ECO:0000256" key="2">
    <source>
        <dbReference type="ARBA" id="ARBA00023125"/>
    </source>
</evidence>
<dbReference type="SUPFAM" id="SSF46785">
    <property type="entry name" value="Winged helix' DNA-binding domain"/>
    <property type="match status" value="1"/>
</dbReference>